<dbReference type="Gene3D" id="1.20.1000.10">
    <property type="entry name" value="Guanylate-binding protein, C-terminal domain"/>
    <property type="match status" value="1"/>
</dbReference>
<dbReference type="Proteomes" id="UP001164746">
    <property type="component" value="Chromosome 1"/>
</dbReference>
<dbReference type="Pfam" id="PF02841">
    <property type="entry name" value="GBP_C"/>
    <property type="match status" value="1"/>
</dbReference>
<proteinExistence type="inferred from homology"/>
<dbReference type="InterPro" id="IPR015894">
    <property type="entry name" value="Guanylate-bd_N"/>
</dbReference>
<keyword evidence="3" id="KW-0342">GTP-binding</keyword>
<organism evidence="7 8">
    <name type="scientific">Mya arenaria</name>
    <name type="common">Soft-shell clam</name>
    <dbReference type="NCBI Taxonomy" id="6604"/>
    <lineage>
        <taxon>Eukaryota</taxon>
        <taxon>Metazoa</taxon>
        <taxon>Spiralia</taxon>
        <taxon>Lophotrochozoa</taxon>
        <taxon>Mollusca</taxon>
        <taxon>Bivalvia</taxon>
        <taxon>Autobranchia</taxon>
        <taxon>Heteroconchia</taxon>
        <taxon>Euheterodonta</taxon>
        <taxon>Imparidentia</taxon>
        <taxon>Neoheterodontei</taxon>
        <taxon>Myida</taxon>
        <taxon>Myoidea</taxon>
        <taxon>Myidae</taxon>
        <taxon>Mya</taxon>
    </lineage>
</organism>
<sequence>MCRPHPTQEGKVIVFLDTEGIDDPKKVEIQEDTWIFLIATLICNVLVYNTKGVFDASNMSKFQFLKVVQNNVTVAKDECEDDSFLDFFFPNFVLVLRDFTLISDTSSKERLENLLMYKTEKSDSVKKYNEPRQLIRRYFKKRTCFEIPIPCMKPDQLESMPDSKINKDFLQRVNDLHQYLCECSPKKLKSGKPLNGRMLRTMIISYMNSVRENTAPCLTVAMKLMAEEENQFAVQKATECYQEEMKKRINKHMPNEEGLEKYHTDCMDVAVKILKEHIVLDDGDIFHRRAAECFENHLQRFKSIIDRDSFAKCKRSLDKLDMNIQRKIRENKYAHSHGYSEYIEDINTLVDEFTKQERYLGSKTRAALQEYMDAKFEEEQLVYEMVKDKIDAEGERQLHRLSNGSVPIPKKFADVTKGEQPPEQKARESIEKLEIKGLMSIGSQCLENLELKLQEIEQAKAELSEDNTYYKQLVAEYDIWNNIYKQAQFAKNQNTLKSIQKPKDVEKRPERSSGDKEPRLKKKTSENPKCPIL</sequence>
<keyword evidence="8" id="KW-1185">Reference proteome</keyword>
<keyword evidence="2" id="KW-0378">Hydrolase</keyword>
<dbReference type="PROSITE" id="PS51715">
    <property type="entry name" value="G_GB1_RHD3"/>
    <property type="match status" value="1"/>
</dbReference>
<name>A0ABY7DBE1_MYAAR</name>
<accession>A0ABY7DBE1</accession>
<gene>
    <name evidence="7" type="ORF">MAR_007450</name>
</gene>
<feature type="domain" description="GB1/RHD3-type G" evidence="6">
    <location>
        <begin position="1"/>
        <end position="181"/>
    </location>
</feature>
<evidence type="ECO:0000256" key="3">
    <source>
        <dbReference type="ARBA" id="ARBA00023134"/>
    </source>
</evidence>
<evidence type="ECO:0000313" key="8">
    <source>
        <dbReference type="Proteomes" id="UP001164746"/>
    </source>
</evidence>
<dbReference type="InterPro" id="IPR027417">
    <property type="entry name" value="P-loop_NTPase"/>
</dbReference>
<dbReference type="EMBL" id="CP111012">
    <property type="protein sequence ID" value="WAQ94979.1"/>
    <property type="molecule type" value="Genomic_DNA"/>
</dbReference>
<evidence type="ECO:0000256" key="1">
    <source>
        <dbReference type="ARBA" id="ARBA00022741"/>
    </source>
</evidence>
<evidence type="ECO:0000259" key="6">
    <source>
        <dbReference type="PROSITE" id="PS51715"/>
    </source>
</evidence>
<dbReference type="SUPFAM" id="SSF48340">
    <property type="entry name" value="Interferon-induced guanylate-binding protein 1 (GBP1), C-terminal domain"/>
    <property type="match status" value="1"/>
</dbReference>
<protein>
    <submittedName>
        <fullName evidence="7">GBP1-like protein</fullName>
    </submittedName>
</protein>
<keyword evidence="1" id="KW-0547">Nucleotide-binding</keyword>
<dbReference type="InterPro" id="IPR030386">
    <property type="entry name" value="G_GB1_RHD3_dom"/>
</dbReference>
<evidence type="ECO:0000313" key="7">
    <source>
        <dbReference type="EMBL" id="WAQ94979.1"/>
    </source>
</evidence>
<dbReference type="SUPFAM" id="SSF52540">
    <property type="entry name" value="P-loop containing nucleoside triphosphate hydrolases"/>
    <property type="match status" value="1"/>
</dbReference>
<feature type="compositionally biased region" description="Basic and acidic residues" evidence="5">
    <location>
        <begin position="501"/>
        <end position="526"/>
    </location>
</feature>
<dbReference type="Gene3D" id="3.40.50.300">
    <property type="entry name" value="P-loop containing nucleotide triphosphate hydrolases"/>
    <property type="match status" value="1"/>
</dbReference>
<feature type="region of interest" description="Disordered" evidence="5">
    <location>
        <begin position="494"/>
        <end position="533"/>
    </location>
</feature>
<dbReference type="PANTHER" id="PTHR10751">
    <property type="entry name" value="GUANYLATE BINDING PROTEIN"/>
    <property type="match status" value="1"/>
</dbReference>
<dbReference type="Pfam" id="PF02263">
    <property type="entry name" value="GBP"/>
    <property type="match status" value="1"/>
</dbReference>
<dbReference type="InterPro" id="IPR036543">
    <property type="entry name" value="Guanylate-bd_C_sf"/>
</dbReference>
<evidence type="ECO:0000256" key="4">
    <source>
        <dbReference type="PROSITE-ProRule" id="PRU01052"/>
    </source>
</evidence>
<evidence type="ECO:0000256" key="2">
    <source>
        <dbReference type="ARBA" id="ARBA00022801"/>
    </source>
</evidence>
<reference evidence="7" key="1">
    <citation type="submission" date="2022-11" db="EMBL/GenBank/DDBJ databases">
        <title>Centuries of genome instability and evolution in soft-shell clam transmissible cancer (bioRxiv).</title>
        <authorList>
            <person name="Hart S.F.M."/>
            <person name="Yonemitsu M.A."/>
            <person name="Giersch R.M."/>
            <person name="Beal B.F."/>
            <person name="Arriagada G."/>
            <person name="Davis B.W."/>
            <person name="Ostrander E.A."/>
            <person name="Goff S.P."/>
            <person name="Metzger M.J."/>
        </authorList>
    </citation>
    <scope>NUCLEOTIDE SEQUENCE</scope>
    <source>
        <strain evidence="7">MELC-2E11</strain>
        <tissue evidence="7">Siphon/mantle</tissue>
    </source>
</reference>
<evidence type="ECO:0000256" key="5">
    <source>
        <dbReference type="SAM" id="MobiDB-lite"/>
    </source>
</evidence>
<comment type="similarity">
    <text evidence="4">Belongs to the TRAFAC class dynamin-like GTPase superfamily. GB1/RHD3 GTPase family.</text>
</comment>
<dbReference type="InterPro" id="IPR003191">
    <property type="entry name" value="Guanylate-bd/ATL_C"/>
</dbReference>